<dbReference type="SUPFAM" id="SSF46565">
    <property type="entry name" value="Chaperone J-domain"/>
    <property type="match status" value="1"/>
</dbReference>
<dbReference type="PANTHER" id="PTHR45090">
    <property type="entry name" value="CHAPERONE PROTEIN DNAJ 20 CHLOROPLASTIC"/>
    <property type="match status" value="1"/>
</dbReference>
<name>A0A9Q0GZ61_9MAGN</name>
<dbReference type="PROSITE" id="PS50076">
    <property type="entry name" value="DNAJ_2"/>
    <property type="match status" value="1"/>
</dbReference>
<dbReference type="Pfam" id="PF00226">
    <property type="entry name" value="DnaJ"/>
    <property type="match status" value="1"/>
</dbReference>
<dbReference type="PANTHER" id="PTHR45090:SF4">
    <property type="entry name" value="J DOMAIN-CONTAINING PROTEIN"/>
    <property type="match status" value="1"/>
</dbReference>
<evidence type="ECO:0000313" key="3">
    <source>
        <dbReference type="EMBL" id="KAJ4956294.1"/>
    </source>
</evidence>
<reference evidence="3" key="1">
    <citation type="journal article" date="2023" name="Plant J.">
        <title>The genome of the king protea, Protea cynaroides.</title>
        <authorList>
            <person name="Chang J."/>
            <person name="Duong T.A."/>
            <person name="Schoeman C."/>
            <person name="Ma X."/>
            <person name="Roodt D."/>
            <person name="Barker N."/>
            <person name="Li Z."/>
            <person name="Van de Peer Y."/>
            <person name="Mizrachi E."/>
        </authorList>
    </citation>
    <scope>NUCLEOTIDE SEQUENCE</scope>
    <source>
        <tissue evidence="3">Young leaves</tissue>
    </source>
</reference>
<dbReference type="InterPro" id="IPR036869">
    <property type="entry name" value="J_dom_sf"/>
</dbReference>
<gene>
    <name evidence="3" type="ORF">NE237_013077</name>
</gene>
<dbReference type="OrthoDB" id="445556at2759"/>
<dbReference type="EMBL" id="JAMYWD010000011">
    <property type="protein sequence ID" value="KAJ4956294.1"/>
    <property type="molecule type" value="Genomic_DNA"/>
</dbReference>
<organism evidence="3 4">
    <name type="scientific">Protea cynaroides</name>
    <dbReference type="NCBI Taxonomy" id="273540"/>
    <lineage>
        <taxon>Eukaryota</taxon>
        <taxon>Viridiplantae</taxon>
        <taxon>Streptophyta</taxon>
        <taxon>Embryophyta</taxon>
        <taxon>Tracheophyta</taxon>
        <taxon>Spermatophyta</taxon>
        <taxon>Magnoliopsida</taxon>
        <taxon>Proteales</taxon>
        <taxon>Proteaceae</taxon>
        <taxon>Protea</taxon>
    </lineage>
</organism>
<evidence type="ECO:0000256" key="1">
    <source>
        <dbReference type="SAM" id="MobiDB-lite"/>
    </source>
</evidence>
<dbReference type="SMART" id="SM00271">
    <property type="entry name" value="DnaJ"/>
    <property type="match status" value="1"/>
</dbReference>
<dbReference type="AlphaFoldDB" id="A0A9Q0GZ61"/>
<dbReference type="GO" id="GO:0009507">
    <property type="term" value="C:chloroplast"/>
    <property type="evidence" value="ECO:0007669"/>
    <property type="project" value="TreeGrafter"/>
</dbReference>
<dbReference type="CDD" id="cd06257">
    <property type="entry name" value="DnaJ"/>
    <property type="match status" value="1"/>
</dbReference>
<evidence type="ECO:0000313" key="4">
    <source>
        <dbReference type="Proteomes" id="UP001141806"/>
    </source>
</evidence>
<feature type="region of interest" description="Disordered" evidence="1">
    <location>
        <begin position="201"/>
        <end position="228"/>
    </location>
</feature>
<sequence>MKESKAKTGGESKENLRKMNYGLISGSEARFHHCTTPSPLCRRSTGEAFFGVCFNIQQPKISISIKNRSRSFTKKAAIDDGFVVASPETNFYQLLGISESGSISEIKQAYKELARKYHPDVSPPERIAEYTKRFIQVHEAYETLSDPNSRALYDRDLSRGLHLAFSARKDYRYDYRYDEGLEEKINWRNNWQSQLEGLKRRSMNRDSRGNMSWAAQMRRRRNESSSSL</sequence>
<dbReference type="PROSITE" id="PS00636">
    <property type="entry name" value="DNAJ_1"/>
    <property type="match status" value="1"/>
</dbReference>
<dbReference type="Proteomes" id="UP001141806">
    <property type="component" value="Unassembled WGS sequence"/>
</dbReference>
<dbReference type="Gene3D" id="1.10.287.110">
    <property type="entry name" value="DnaJ domain"/>
    <property type="match status" value="1"/>
</dbReference>
<dbReference type="PRINTS" id="PR00625">
    <property type="entry name" value="JDOMAIN"/>
</dbReference>
<proteinExistence type="predicted"/>
<evidence type="ECO:0000259" key="2">
    <source>
        <dbReference type="PROSITE" id="PS50076"/>
    </source>
</evidence>
<dbReference type="InterPro" id="IPR001623">
    <property type="entry name" value="DnaJ_domain"/>
</dbReference>
<keyword evidence="4" id="KW-1185">Reference proteome</keyword>
<feature type="domain" description="J" evidence="2">
    <location>
        <begin position="90"/>
        <end position="157"/>
    </location>
</feature>
<dbReference type="FunFam" id="1.10.287.110:FF:000145">
    <property type="entry name" value="Chaperone protein dnaJ 20, chloroplastic"/>
    <property type="match status" value="1"/>
</dbReference>
<dbReference type="InterPro" id="IPR053232">
    <property type="entry name" value="DnaJ_C/III_chloroplastic"/>
</dbReference>
<accession>A0A9Q0GZ61</accession>
<comment type="caution">
    <text evidence="3">The sequence shown here is derived from an EMBL/GenBank/DDBJ whole genome shotgun (WGS) entry which is preliminary data.</text>
</comment>
<protein>
    <recommendedName>
        <fullName evidence="2">J domain-containing protein</fullName>
    </recommendedName>
</protein>
<dbReference type="InterPro" id="IPR018253">
    <property type="entry name" value="DnaJ_domain_CS"/>
</dbReference>